<dbReference type="SUPFAM" id="SSF55961">
    <property type="entry name" value="Bet v1-like"/>
    <property type="match status" value="1"/>
</dbReference>
<proteinExistence type="predicted"/>
<protein>
    <submittedName>
        <fullName evidence="1">SRPBCC family protein</fullName>
    </submittedName>
</protein>
<dbReference type="Gene3D" id="3.30.530.20">
    <property type="match status" value="1"/>
</dbReference>
<keyword evidence="2" id="KW-1185">Reference proteome</keyword>
<dbReference type="EMBL" id="JBITLV010000005">
    <property type="protein sequence ID" value="MFI7588677.1"/>
    <property type="molecule type" value="Genomic_DNA"/>
</dbReference>
<name>A0ABW8ASV3_9ACTN</name>
<accession>A0ABW8ASV3</accession>
<evidence type="ECO:0000313" key="1">
    <source>
        <dbReference type="EMBL" id="MFI7588677.1"/>
    </source>
</evidence>
<comment type="caution">
    <text evidence="1">The sequence shown here is derived from an EMBL/GenBank/DDBJ whole genome shotgun (WGS) entry which is preliminary data.</text>
</comment>
<dbReference type="Proteomes" id="UP001612915">
    <property type="component" value="Unassembled WGS sequence"/>
</dbReference>
<dbReference type="InterPro" id="IPR019587">
    <property type="entry name" value="Polyketide_cyclase/dehydratase"/>
</dbReference>
<reference evidence="1 2" key="1">
    <citation type="submission" date="2024-10" db="EMBL/GenBank/DDBJ databases">
        <title>The Natural Products Discovery Center: Release of the First 8490 Sequenced Strains for Exploring Actinobacteria Biosynthetic Diversity.</title>
        <authorList>
            <person name="Kalkreuter E."/>
            <person name="Kautsar S.A."/>
            <person name="Yang D."/>
            <person name="Bader C.D."/>
            <person name="Teijaro C.N."/>
            <person name="Fluegel L."/>
            <person name="Davis C.M."/>
            <person name="Simpson J.R."/>
            <person name="Lauterbach L."/>
            <person name="Steele A.D."/>
            <person name="Gui C."/>
            <person name="Meng S."/>
            <person name="Li G."/>
            <person name="Viehrig K."/>
            <person name="Ye F."/>
            <person name="Su P."/>
            <person name="Kiefer A.F."/>
            <person name="Nichols A."/>
            <person name="Cepeda A.J."/>
            <person name="Yan W."/>
            <person name="Fan B."/>
            <person name="Jiang Y."/>
            <person name="Adhikari A."/>
            <person name="Zheng C.-J."/>
            <person name="Schuster L."/>
            <person name="Cowan T.M."/>
            <person name="Smanski M.J."/>
            <person name="Chevrette M.G."/>
            <person name="De Carvalho L.P.S."/>
            <person name="Shen B."/>
        </authorList>
    </citation>
    <scope>NUCLEOTIDE SEQUENCE [LARGE SCALE GENOMIC DNA]</scope>
    <source>
        <strain evidence="1 2">NPDC049639</strain>
    </source>
</reference>
<sequence length="153" mass="15909">MKAFAVTVPIAAPPGVVWEVLADVEGLPELTPSMTAVVLDPPGALAEGSTATITQPRLGTSTWTVTEFVPGRAFCWRASRPGLTTVAEHIVDADPARGGSVLHLRLTQLGPLGWLIGTVYAGLTRRYIALEAAGIKGAAERNGAPRGADWAGD</sequence>
<evidence type="ECO:0000313" key="2">
    <source>
        <dbReference type="Proteomes" id="UP001612915"/>
    </source>
</evidence>
<dbReference type="RefSeq" id="WP_398282612.1">
    <property type="nucleotide sequence ID" value="NZ_JBITLV010000005.1"/>
</dbReference>
<dbReference type="InterPro" id="IPR023393">
    <property type="entry name" value="START-like_dom_sf"/>
</dbReference>
<organism evidence="1 2">
    <name type="scientific">Spongisporangium articulatum</name>
    <dbReference type="NCBI Taxonomy" id="3362603"/>
    <lineage>
        <taxon>Bacteria</taxon>
        <taxon>Bacillati</taxon>
        <taxon>Actinomycetota</taxon>
        <taxon>Actinomycetes</taxon>
        <taxon>Kineosporiales</taxon>
        <taxon>Kineosporiaceae</taxon>
        <taxon>Spongisporangium</taxon>
    </lineage>
</organism>
<gene>
    <name evidence="1" type="ORF">ACIB24_16520</name>
</gene>
<dbReference type="Pfam" id="PF10604">
    <property type="entry name" value="Polyketide_cyc2"/>
    <property type="match status" value="1"/>
</dbReference>